<sequence length="295" mass="31649">MSTPLRPPADYPAHAAAAPPHPQSDEELGALPLDREDTLNDTEVTPRPQKMSLRRCGRAVWGWLYVKVVLPFNQALRDGLSPEKLAQTITFGVILGLFPVLGVTAFLCFVAALRLHLNQPVIQAVNAVLTPLDIALSIPFMRFGESVLHTDPINLSPKELFSLLLSFKLEALSTVAKGLGCAIFGWAVAAVPAGLVIYFASRPILVGVMAKKDARVVDEDEDEEPLLNQVGRGSTGSSGSEAGGSHREASAPESFQPASTPAPSKRLPVVNVNVIPEKVQNKTLLQNPQPPHLLS</sequence>
<dbReference type="Pfam" id="PF09835">
    <property type="entry name" value="DUF2062"/>
    <property type="match status" value="1"/>
</dbReference>
<dbReference type="Proteomes" id="UP000269721">
    <property type="component" value="Unassembled WGS sequence"/>
</dbReference>
<evidence type="ECO:0000259" key="3">
    <source>
        <dbReference type="Pfam" id="PF09835"/>
    </source>
</evidence>
<dbReference type="OrthoDB" id="1914153at2759"/>
<dbReference type="AlphaFoldDB" id="A0A4V1IQX7"/>
<evidence type="ECO:0000313" key="5">
    <source>
        <dbReference type="Proteomes" id="UP000269721"/>
    </source>
</evidence>
<reference evidence="5" key="1">
    <citation type="journal article" date="2018" name="Nat. Microbiol.">
        <title>Leveraging single-cell genomics to expand the fungal tree of life.</title>
        <authorList>
            <person name="Ahrendt S.R."/>
            <person name="Quandt C.A."/>
            <person name="Ciobanu D."/>
            <person name="Clum A."/>
            <person name="Salamov A."/>
            <person name="Andreopoulos B."/>
            <person name="Cheng J.F."/>
            <person name="Woyke T."/>
            <person name="Pelin A."/>
            <person name="Henrissat B."/>
            <person name="Reynolds N.K."/>
            <person name="Benny G.L."/>
            <person name="Smith M.E."/>
            <person name="James T.Y."/>
            <person name="Grigoriev I.V."/>
        </authorList>
    </citation>
    <scope>NUCLEOTIDE SEQUENCE [LARGE SCALE GENOMIC DNA]</scope>
</reference>
<keyword evidence="2" id="KW-0812">Transmembrane</keyword>
<feature type="transmembrane region" description="Helical" evidence="2">
    <location>
        <begin position="178"/>
        <end position="200"/>
    </location>
</feature>
<name>A0A4V1IQX7_9FUNG</name>
<feature type="domain" description="DUF2062" evidence="3">
    <location>
        <begin position="76"/>
        <end position="206"/>
    </location>
</feature>
<accession>A0A4V1IQX7</accession>
<feature type="transmembrane region" description="Helical" evidence="2">
    <location>
        <begin position="59"/>
        <end position="76"/>
    </location>
</feature>
<keyword evidence="5" id="KW-1185">Reference proteome</keyword>
<dbReference type="EMBL" id="KZ996945">
    <property type="protein sequence ID" value="RKO88097.1"/>
    <property type="molecule type" value="Genomic_DNA"/>
</dbReference>
<gene>
    <name evidence="4" type="ORF">BDK51DRAFT_25966</name>
</gene>
<feature type="compositionally biased region" description="Pro residues" evidence="1">
    <location>
        <begin position="1"/>
        <end position="10"/>
    </location>
</feature>
<feature type="region of interest" description="Disordered" evidence="1">
    <location>
        <begin position="1"/>
        <end position="28"/>
    </location>
</feature>
<keyword evidence="2" id="KW-0472">Membrane</keyword>
<protein>
    <recommendedName>
        <fullName evidence="3">DUF2062 domain-containing protein</fullName>
    </recommendedName>
</protein>
<feature type="compositionally biased region" description="Low complexity" evidence="1">
    <location>
        <begin position="231"/>
        <end position="240"/>
    </location>
</feature>
<feature type="transmembrane region" description="Helical" evidence="2">
    <location>
        <begin position="88"/>
        <end position="113"/>
    </location>
</feature>
<organism evidence="4 5">
    <name type="scientific">Blyttiomyces helicus</name>
    <dbReference type="NCBI Taxonomy" id="388810"/>
    <lineage>
        <taxon>Eukaryota</taxon>
        <taxon>Fungi</taxon>
        <taxon>Fungi incertae sedis</taxon>
        <taxon>Chytridiomycota</taxon>
        <taxon>Chytridiomycota incertae sedis</taxon>
        <taxon>Chytridiomycetes</taxon>
        <taxon>Chytridiomycetes incertae sedis</taxon>
        <taxon>Blyttiomyces</taxon>
    </lineage>
</organism>
<dbReference type="PANTHER" id="PTHR35102:SF1">
    <property type="entry name" value="E3 UBIQUITIN-PROTEIN LIGASE"/>
    <property type="match status" value="1"/>
</dbReference>
<evidence type="ECO:0000256" key="1">
    <source>
        <dbReference type="SAM" id="MobiDB-lite"/>
    </source>
</evidence>
<evidence type="ECO:0000313" key="4">
    <source>
        <dbReference type="EMBL" id="RKO88097.1"/>
    </source>
</evidence>
<dbReference type="InterPro" id="IPR018639">
    <property type="entry name" value="DUF2062"/>
</dbReference>
<keyword evidence="2" id="KW-1133">Transmembrane helix</keyword>
<evidence type="ECO:0000256" key="2">
    <source>
        <dbReference type="SAM" id="Phobius"/>
    </source>
</evidence>
<dbReference type="PANTHER" id="PTHR35102">
    <property type="entry name" value="E3 UBIQUITIN-PROTEIN LIGASE"/>
    <property type="match status" value="1"/>
</dbReference>
<feature type="region of interest" description="Disordered" evidence="1">
    <location>
        <begin position="217"/>
        <end position="267"/>
    </location>
</feature>
<proteinExistence type="predicted"/>